<accession>A0A0H3F7C0</accession>
<dbReference type="InterPro" id="IPR052931">
    <property type="entry name" value="Prophage_regulatory_activator"/>
</dbReference>
<name>A0A0H3F7C0_RAHSY</name>
<dbReference type="RefSeq" id="WP_013574519.1">
    <property type="nucleotide sequence ID" value="NC_015061.1"/>
</dbReference>
<dbReference type="KEGG" id="rah:Rahaq_1191"/>
<dbReference type="eggNOG" id="COG3311">
    <property type="taxonomic scope" value="Bacteria"/>
</dbReference>
<dbReference type="EMBL" id="CP002505">
    <property type="protein sequence ID" value="ADW72814.1"/>
    <property type="molecule type" value="Genomic_DNA"/>
</dbReference>
<sequence length="72" mass="8678">MHSQTQSETSYKLIRLPKVIEKTGKSRTRIYEDIKNNAFPKQIKTGIRTVAWIEREIEEWIEAQKNQRYLQQ</sequence>
<dbReference type="HOGENOM" id="CLU_140176_15_1_6"/>
<dbReference type="Pfam" id="PF05930">
    <property type="entry name" value="Phage_AlpA"/>
    <property type="match status" value="1"/>
</dbReference>
<dbReference type="AlphaFoldDB" id="A0A0H3F7C0"/>
<dbReference type="Gene3D" id="1.10.238.160">
    <property type="match status" value="1"/>
</dbReference>
<evidence type="ECO:0000313" key="1">
    <source>
        <dbReference type="EMBL" id="ADW72814.1"/>
    </source>
</evidence>
<evidence type="ECO:0000313" key="2">
    <source>
        <dbReference type="Proteomes" id="UP000007257"/>
    </source>
</evidence>
<gene>
    <name evidence="1" type="ordered locus">Rahaq_1191</name>
</gene>
<dbReference type="OrthoDB" id="5986966at2"/>
<organism evidence="1 2">
    <name type="scientific">Rahnella sp. (strain Y9602)</name>
    <dbReference type="NCBI Taxonomy" id="2703885"/>
    <lineage>
        <taxon>Bacteria</taxon>
        <taxon>Pseudomonadati</taxon>
        <taxon>Pseudomonadota</taxon>
        <taxon>Gammaproteobacteria</taxon>
        <taxon>Enterobacterales</taxon>
        <taxon>Yersiniaceae</taxon>
        <taxon>Rahnella</taxon>
    </lineage>
</organism>
<reference evidence="1 2" key="2">
    <citation type="journal article" date="2012" name="J. Bacteriol.">
        <title>Complete Genome Sequence of Rahnella sp. Strain Y9602, a Gammaproteobacterium Isolate from Metal- and Radionuclide-Contaminated Soil.</title>
        <authorList>
            <person name="Martinez R.J."/>
            <person name="Bruce D."/>
            <person name="Detter C."/>
            <person name="Goodwin L.A."/>
            <person name="Han J."/>
            <person name="Han C.S."/>
            <person name="Held B."/>
            <person name="Land M.L."/>
            <person name="Mikhailova N."/>
            <person name="Nolan M."/>
            <person name="Pennacchio L."/>
            <person name="Pitluck S."/>
            <person name="Tapia R."/>
            <person name="Woyke T."/>
            <person name="Sobecky P.A."/>
        </authorList>
    </citation>
    <scope>NUCLEOTIDE SEQUENCE [LARGE SCALE GENOMIC DNA]</scope>
    <source>
        <strain evidence="1 2">Y9602</strain>
    </source>
</reference>
<dbReference type="Proteomes" id="UP000007257">
    <property type="component" value="Chromosome"/>
</dbReference>
<proteinExistence type="predicted"/>
<dbReference type="InterPro" id="IPR010260">
    <property type="entry name" value="AlpA"/>
</dbReference>
<protein>
    <submittedName>
        <fullName evidence="1">Phage transcriptional regulator, AlpA</fullName>
    </submittedName>
</protein>
<reference evidence="2" key="1">
    <citation type="submission" date="2011-01" db="EMBL/GenBank/DDBJ databases">
        <title>Complete sequence of chromosome of Rahnella sp. Y9602.</title>
        <authorList>
            <consortium name="US DOE Joint Genome Institute"/>
            <person name="Lucas S."/>
            <person name="Copeland A."/>
            <person name="Lapidus A."/>
            <person name="Cheng J.-F."/>
            <person name="Goodwin L."/>
            <person name="Pitluck S."/>
            <person name="Lu M."/>
            <person name="Detter J.C."/>
            <person name="Han C."/>
            <person name="Tapia R."/>
            <person name="Land M."/>
            <person name="Hauser L."/>
            <person name="Kyrpides N."/>
            <person name="Ivanova N."/>
            <person name="Ovchinnikova G."/>
            <person name="Pagani I."/>
            <person name="Sobecky P.A."/>
            <person name="Martinez R.J."/>
            <person name="Woyke T."/>
        </authorList>
    </citation>
    <scope>NUCLEOTIDE SEQUENCE [LARGE SCALE GENOMIC DNA]</scope>
    <source>
        <strain evidence="2">Y9602</strain>
    </source>
</reference>
<dbReference type="PANTHER" id="PTHR36154">
    <property type="entry name" value="DNA-BINDING TRANSCRIPTIONAL ACTIVATOR ALPA"/>
    <property type="match status" value="1"/>
</dbReference>
<dbReference type="PANTHER" id="PTHR36154:SF1">
    <property type="entry name" value="DNA-BINDING TRANSCRIPTIONAL ACTIVATOR ALPA"/>
    <property type="match status" value="1"/>
</dbReference>